<feature type="transmembrane region" description="Helical" evidence="8">
    <location>
        <begin position="814"/>
        <end position="834"/>
    </location>
</feature>
<dbReference type="Gene3D" id="1.20.1250.20">
    <property type="entry name" value="MFS general substrate transporter like domains"/>
    <property type="match status" value="2"/>
</dbReference>
<evidence type="ECO:0000256" key="4">
    <source>
        <dbReference type="ARBA" id="ARBA00022989"/>
    </source>
</evidence>
<feature type="transmembrane region" description="Helical" evidence="8">
    <location>
        <begin position="312"/>
        <end position="334"/>
    </location>
</feature>
<keyword evidence="4 8" id="KW-1133">Transmembrane helix</keyword>
<dbReference type="PANTHER" id="PTHR43791:SF91">
    <property type="entry name" value="MAJOR FACILITATOR SUPERFAMILY (MFS) PROFILE DOMAIN-CONTAINING PROTEIN-RELATED"/>
    <property type="match status" value="1"/>
</dbReference>
<evidence type="ECO:0000256" key="2">
    <source>
        <dbReference type="ARBA" id="ARBA00022448"/>
    </source>
</evidence>
<dbReference type="InterPro" id="IPR036259">
    <property type="entry name" value="MFS_trans_sf"/>
</dbReference>
<feature type="transmembrane region" description="Helical" evidence="8">
    <location>
        <begin position="354"/>
        <end position="371"/>
    </location>
</feature>
<dbReference type="GO" id="GO:0016020">
    <property type="term" value="C:membrane"/>
    <property type="evidence" value="ECO:0007669"/>
    <property type="project" value="UniProtKB-SubCell"/>
</dbReference>
<comment type="similarity">
    <text evidence="6">Belongs to the major facilitator superfamily. Allantoate permease family.</text>
</comment>
<feature type="transmembrane region" description="Helical" evidence="8">
    <location>
        <begin position="678"/>
        <end position="701"/>
    </location>
</feature>
<keyword evidence="5 8" id="KW-0472">Membrane</keyword>
<feature type="transmembrane region" description="Helical" evidence="8">
    <location>
        <begin position="748"/>
        <end position="773"/>
    </location>
</feature>
<name>U7PL66_SPOS1</name>
<reference evidence="11" key="1">
    <citation type="journal article" date="2014" name="Genome Announc.">
        <title>Genome sequence of the pathogenic fungus Sporothrix schenckii (ATCC 58251).</title>
        <authorList>
            <person name="Cuomo C.A."/>
            <person name="Rodriguez-Del Valle N."/>
            <person name="Perez-Sanchez L."/>
            <person name="Abouelleil A."/>
            <person name="Goldberg J."/>
            <person name="Young S."/>
            <person name="Zeng Q."/>
            <person name="Birren B.W."/>
        </authorList>
    </citation>
    <scope>NUCLEOTIDE SEQUENCE [LARGE SCALE GENOMIC DNA]</scope>
    <source>
        <strain evidence="11">ATCC 58251 / de Perez 2211183</strain>
    </source>
</reference>
<dbReference type="GO" id="GO:0022857">
    <property type="term" value="F:transmembrane transporter activity"/>
    <property type="evidence" value="ECO:0007669"/>
    <property type="project" value="InterPro"/>
</dbReference>
<feature type="transmembrane region" description="Helical" evidence="8">
    <location>
        <begin position="242"/>
        <end position="262"/>
    </location>
</feature>
<dbReference type="OrthoDB" id="3639251at2759"/>
<keyword evidence="11" id="KW-1185">Reference proteome</keyword>
<dbReference type="PANTHER" id="PTHR43791">
    <property type="entry name" value="PERMEASE-RELATED"/>
    <property type="match status" value="1"/>
</dbReference>
<feature type="transmembrane region" description="Helical" evidence="8">
    <location>
        <begin position="418"/>
        <end position="438"/>
    </location>
</feature>
<evidence type="ECO:0000256" key="1">
    <source>
        <dbReference type="ARBA" id="ARBA00004141"/>
    </source>
</evidence>
<feature type="transmembrane region" description="Helical" evidence="8">
    <location>
        <begin position="207"/>
        <end position="230"/>
    </location>
</feature>
<evidence type="ECO:0000256" key="5">
    <source>
        <dbReference type="ARBA" id="ARBA00023136"/>
    </source>
</evidence>
<dbReference type="Pfam" id="PF07690">
    <property type="entry name" value="MFS_1"/>
    <property type="match status" value="2"/>
</dbReference>
<evidence type="ECO:0000256" key="3">
    <source>
        <dbReference type="ARBA" id="ARBA00022692"/>
    </source>
</evidence>
<keyword evidence="2" id="KW-0813">Transport</keyword>
<dbReference type="SUPFAM" id="SSF103473">
    <property type="entry name" value="MFS general substrate transporter"/>
    <property type="match status" value="2"/>
</dbReference>
<feature type="region of interest" description="Disordered" evidence="7">
    <location>
        <begin position="16"/>
        <end position="45"/>
    </location>
</feature>
<evidence type="ECO:0000256" key="6">
    <source>
        <dbReference type="ARBA" id="ARBA00037968"/>
    </source>
</evidence>
<evidence type="ECO:0000313" key="10">
    <source>
        <dbReference type="EMBL" id="ERS95275.1"/>
    </source>
</evidence>
<dbReference type="PROSITE" id="PS50850">
    <property type="entry name" value="MFS"/>
    <property type="match status" value="1"/>
</dbReference>
<feature type="transmembrane region" description="Helical" evidence="8">
    <location>
        <begin position="785"/>
        <end position="802"/>
    </location>
</feature>
<gene>
    <name evidence="10" type="ORF">HMPREF1624_08487</name>
</gene>
<feature type="transmembrane region" description="Helical" evidence="8">
    <location>
        <begin position="562"/>
        <end position="581"/>
    </location>
</feature>
<dbReference type="InterPro" id="IPR011701">
    <property type="entry name" value="MFS"/>
</dbReference>
<feature type="compositionally biased region" description="Basic and acidic residues" evidence="7">
    <location>
        <begin position="34"/>
        <end position="45"/>
    </location>
</feature>
<evidence type="ECO:0000313" key="11">
    <source>
        <dbReference type="Proteomes" id="UP000018087"/>
    </source>
</evidence>
<feature type="transmembrane region" description="Helical" evidence="8">
    <location>
        <begin position="647"/>
        <end position="666"/>
    </location>
</feature>
<dbReference type="InterPro" id="IPR020846">
    <property type="entry name" value="MFS_dom"/>
</dbReference>
<evidence type="ECO:0000259" key="9">
    <source>
        <dbReference type="PROSITE" id="PS50850"/>
    </source>
</evidence>
<sequence length="876" mass="99282">MSKEIEPQVLSIHDVDVNASSAVPEPPQVARQSFEGRSRGAGTELRDDPEARVAFLETFTAEEERSIMRKVDYRFCVLIGMMYMIKSIDVNNMSNVKVLQVGQLSNILKELQMTADQYNWCGSINGIAYIIFEAPSNLLLKRFSPHVWQGRIFLTWGIITACHAAVETHNQLWALRFLLGMFEAGMFPGVMAQLSSWYRTDEIAKPVAWFFGISGLSSIVGSLLCYGISYMNEVRGISAWRWVYIIEGCVTILFSAIVFFLLPDYPKSPRSHKWLTEREREFIEARLPENAPLTSDPNFSRKEIRATLKSPLIWSFTLSQTLVNLGGYSLTWYLPTIITNLGFAALPKNQLLNIVPAFVAILGLIFSAWFIDRAYIVRPAYIMIIMSGMVSGIAQLGGVVGPQLFQSRWAYNGYKTSFAIAASCIIAGWLANIWTWYLTRNTEYDVLRVQRKAIKSRKEGRTVFDDDIRVYLPRKLDPLAVPESNMATTEKKKWWKIQWFAEDDTPEERRFLTKMDSFVIPYLFISFWVKNLDQNNINNAYVAGLKEDLGFYGNQLIQLQTMYIVGAIVGQVPFLFLFTYIPMHWLLPGMDIGWGIFTLVQYRSTSFAELAAYRFLVGIFEAAYFPAVHYVLGSWYKRQEISRRGGIWYLGVPIGSLTAGLVQSGITTRLDGVGGLSGWRWMFIICSVITLPVGLMGFFVVPGTMEQPNRRLFSDVELEISRKRLTRSGHAVQGKFKLAHMKTTFTSFYFYVAVLVDVLFWNGGANSGAFLLWLKSLNRYSTAKVNQYGTLPSGLGIFYTLFVNFSSDLVWGPAWGITFAATMNAIALLILTIWDVPESAKCSLYGWINNILRDSPGTRSFTLVFINIIAQSSTAW</sequence>
<evidence type="ECO:0000256" key="7">
    <source>
        <dbReference type="SAM" id="MobiDB-lite"/>
    </source>
</evidence>
<dbReference type="Proteomes" id="UP000018087">
    <property type="component" value="Unassembled WGS sequence"/>
</dbReference>
<dbReference type="AlphaFoldDB" id="U7PL66"/>
<feature type="transmembrane region" description="Helical" evidence="8">
    <location>
        <begin position="380"/>
        <end position="398"/>
    </location>
</feature>
<keyword evidence="3 8" id="KW-0812">Transmembrane</keyword>
<proteinExistence type="inferred from homology"/>
<feature type="transmembrane region" description="Helical" evidence="8">
    <location>
        <begin position="611"/>
        <end position="635"/>
    </location>
</feature>
<organism evidence="10 11">
    <name type="scientific">Sporothrix schenckii (strain ATCC 58251 / de Perez 2211183)</name>
    <name type="common">Rose-picker's disease fungus</name>
    <dbReference type="NCBI Taxonomy" id="1391915"/>
    <lineage>
        <taxon>Eukaryota</taxon>
        <taxon>Fungi</taxon>
        <taxon>Dikarya</taxon>
        <taxon>Ascomycota</taxon>
        <taxon>Pezizomycotina</taxon>
        <taxon>Sordariomycetes</taxon>
        <taxon>Sordariomycetidae</taxon>
        <taxon>Ophiostomatales</taxon>
        <taxon>Ophiostomataceae</taxon>
        <taxon>Sporothrix</taxon>
    </lineage>
</organism>
<evidence type="ECO:0000256" key="8">
    <source>
        <dbReference type="SAM" id="Phobius"/>
    </source>
</evidence>
<dbReference type="HOGENOM" id="CLU_328228_0_0_1"/>
<dbReference type="eggNOG" id="KOG2533">
    <property type="taxonomic scope" value="Eukaryota"/>
</dbReference>
<accession>U7PL66</accession>
<comment type="subcellular location">
    <subcellularLocation>
        <location evidence="1">Membrane</location>
        <topology evidence="1">Multi-pass membrane protein</topology>
    </subcellularLocation>
</comment>
<dbReference type="EMBL" id="KI440855">
    <property type="protein sequence ID" value="ERS95275.1"/>
    <property type="molecule type" value="Genomic_DNA"/>
</dbReference>
<dbReference type="FunFam" id="1.20.1250.20:FF:000065">
    <property type="entry name" value="Putative MFS pantothenate transporter"/>
    <property type="match status" value="1"/>
</dbReference>
<protein>
    <recommendedName>
        <fullName evidence="9">Major facilitator superfamily (MFS) profile domain-containing protein</fullName>
    </recommendedName>
</protein>
<feature type="domain" description="Major facilitator superfamily (MFS) profile" evidence="9">
    <location>
        <begin position="519"/>
        <end position="876"/>
    </location>
</feature>